<protein>
    <submittedName>
        <fullName evidence="1">Uncharacterized protein</fullName>
    </submittedName>
</protein>
<gene>
    <name evidence="1" type="ORF">CEXT_603601</name>
</gene>
<sequence length="130" mass="15034">MVSKPGNLPSEKLTREKIFFTPRHLLASYHILPIKSESNKCSTQRKFFHCRWSSSSTYVYHDKTTQMYKQRLCLRDHGTKKKSAPGYLFSAARRFSLEVVLVPLMKYGAGRANDPMMLIMSPIMVFVGRK</sequence>
<organism evidence="1 2">
    <name type="scientific">Caerostris extrusa</name>
    <name type="common">Bark spider</name>
    <name type="synonym">Caerostris bankana</name>
    <dbReference type="NCBI Taxonomy" id="172846"/>
    <lineage>
        <taxon>Eukaryota</taxon>
        <taxon>Metazoa</taxon>
        <taxon>Ecdysozoa</taxon>
        <taxon>Arthropoda</taxon>
        <taxon>Chelicerata</taxon>
        <taxon>Arachnida</taxon>
        <taxon>Araneae</taxon>
        <taxon>Araneomorphae</taxon>
        <taxon>Entelegynae</taxon>
        <taxon>Araneoidea</taxon>
        <taxon>Araneidae</taxon>
        <taxon>Caerostris</taxon>
    </lineage>
</organism>
<evidence type="ECO:0000313" key="1">
    <source>
        <dbReference type="EMBL" id="GIY00249.1"/>
    </source>
</evidence>
<evidence type="ECO:0000313" key="2">
    <source>
        <dbReference type="Proteomes" id="UP001054945"/>
    </source>
</evidence>
<reference evidence="1 2" key="1">
    <citation type="submission" date="2021-06" db="EMBL/GenBank/DDBJ databases">
        <title>Caerostris extrusa draft genome.</title>
        <authorList>
            <person name="Kono N."/>
            <person name="Arakawa K."/>
        </authorList>
    </citation>
    <scope>NUCLEOTIDE SEQUENCE [LARGE SCALE GENOMIC DNA]</scope>
</reference>
<name>A0AAV4PVP4_CAEEX</name>
<comment type="caution">
    <text evidence="1">The sequence shown here is derived from an EMBL/GenBank/DDBJ whole genome shotgun (WGS) entry which is preliminary data.</text>
</comment>
<keyword evidence="2" id="KW-1185">Reference proteome</keyword>
<accession>A0AAV4PVP4</accession>
<dbReference type="Proteomes" id="UP001054945">
    <property type="component" value="Unassembled WGS sequence"/>
</dbReference>
<dbReference type="AlphaFoldDB" id="A0AAV4PVP4"/>
<dbReference type="EMBL" id="BPLR01005157">
    <property type="protein sequence ID" value="GIY00249.1"/>
    <property type="molecule type" value="Genomic_DNA"/>
</dbReference>
<proteinExistence type="predicted"/>